<evidence type="ECO:0000256" key="2">
    <source>
        <dbReference type="ARBA" id="ARBA00023015"/>
    </source>
</evidence>
<gene>
    <name evidence="6" type="ORF">PaecuDRAFT_4437</name>
</gene>
<dbReference type="GO" id="GO:0008757">
    <property type="term" value="F:S-adenosylmethionine-dependent methyltransferase activity"/>
    <property type="evidence" value="ECO:0007669"/>
    <property type="project" value="InterPro"/>
</dbReference>
<evidence type="ECO:0000256" key="1">
    <source>
        <dbReference type="ARBA" id="ARBA00022491"/>
    </source>
</evidence>
<evidence type="ECO:0000313" key="6">
    <source>
        <dbReference type="EMBL" id="EFM08972.1"/>
    </source>
</evidence>
<name>E0IFJ6_9BACL</name>
<dbReference type="SMART" id="SM00422">
    <property type="entry name" value="HTH_MERR"/>
    <property type="match status" value="1"/>
</dbReference>
<dbReference type="PROSITE" id="PS50937">
    <property type="entry name" value="HTH_MERR_2"/>
    <property type="match status" value="1"/>
</dbReference>
<organism evidence="6 7">
    <name type="scientific">Paenibacillus curdlanolyticus YK9</name>
    <dbReference type="NCBI Taxonomy" id="717606"/>
    <lineage>
        <taxon>Bacteria</taxon>
        <taxon>Bacillati</taxon>
        <taxon>Bacillota</taxon>
        <taxon>Bacilli</taxon>
        <taxon>Bacillales</taxon>
        <taxon>Paenibacillaceae</taxon>
        <taxon>Paenibacillus</taxon>
    </lineage>
</organism>
<dbReference type="eggNOG" id="COG2226">
    <property type="taxonomic scope" value="Bacteria"/>
</dbReference>
<dbReference type="RefSeq" id="WP_006040420.1">
    <property type="nucleotide sequence ID" value="NZ_AEDD01000013.1"/>
</dbReference>
<dbReference type="PRINTS" id="PR00040">
    <property type="entry name" value="HTHMERR"/>
</dbReference>
<dbReference type="GO" id="GO:0003677">
    <property type="term" value="F:DNA binding"/>
    <property type="evidence" value="ECO:0007669"/>
    <property type="project" value="UniProtKB-KW"/>
</dbReference>
<dbReference type="SUPFAM" id="SSF46955">
    <property type="entry name" value="Putative DNA-binding domain"/>
    <property type="match status" value="1"/>
</dbReference>
<dbReference type="Pfam" id="PF08241">
    <property type="entry name" value="Methyltransf_11"/>
    <property type="match status" value="1"/>
</dbReference>
<dbReference type="Gene3D" id="1.10.1660.10">
    <property type="match status" value="1"/>
</dbReference>
<keyword evidence="2" id="KW-0805">Transcription regulation</keyword>
<dbReference type="Pfam" id="PF13411">
    <property type="entry name" value="MerR_1"/>
    <property type="match status" value="1"/>
</dbReference>
<evidence type="ECO:0000259" key="5">
    <source>
        <dbReference type="PROSITE" id="PS50937"/>
    </source>
</evidence>
<evidence type="ECO:0000256" key="4">
    <source>
        <dbReference type="ARBA" id="ARBA00023163"/>
    </source>
</evidence>
<dbReference type="InterPro" id="IPR000551">
    <property type="entry name" value="MerR-type_HTH_dom"/>
</dbReference>
<evidence type="ECO:0000313" key="7">
    <source>
        <dbReference type="Proteomes" id="UP000005387"/>
    </source>
</evidence>
<evidence type="ECO:0000256" key="3">
    <source>
        <dbReference type="ARBA" id="ARBA00023125"/>
    </source>
</evidence>
<dbReference type="CDD" id="cd00592">
    <property type="entry name" value="HTH_MerR-like"/>
    <property type="match status" value="1"/>
</dbReference>
<dbReference type="eggNOG" id="COG0789">
    <property type="taxonomic scope" value="Bacteria"/>
</dbReference>
<reference evidence="6 7" key="1">
    <citation type="submission" date="2010-07" db="EMBL/GenBank/DDBJ databases">
        <title>The draft genome of Paenibacillus curdlanolyticus YK9.</title>
        <authorList>
            <consortium name="US DOE Joint Genome Institute (JGI-PGF)"/>
            <person name="Lucas S."/>
            <person name="Copeland A."/>
            <person name="Lapidus A."/>
            <person name="Cheng J.-F."/>
            <person name="Bruce D."/>
            <person name="Goodwin L."/>
            <person name="Pitluck S."/>
            <person name="Land M.L."/>
            <person name="Hauser L."/>
            <person name="Chang Y.-J."/>
            <person name="Jeffries C."/>
            <person name="Anderson I.J."/>
            <person name="Johnson E."/>
            <person name="Loganathan U."/>
            <person name="Mulhopadhyay B."/>
            <person name="Kyrpides N."/>
            <person name="Woyke T.J."/>
        </authorList>
    </citation>
    <scope>NUCLEOTIDE SEQUENCE [LARGE SCALE GENOMIC DNA]</scope>
    <source>
        <strain evidence="6 7">YK9</strain>
    </source>
</reference>
<dbReference type="STRING" id="717606.PaecuDRAFT_4437"/>
<dbReference type="Proteomes" id="UP000005387">
    <property type="component" value="Unassembled WGS sequence"/>
</dbReference>
<sequence length="333" mass="38220">MKIKEIAERLNLSARAIRFYEQRGLIAPLKQAGNRYRRFDEKDVWRLQTIIALREAGMAIEEIKQAFAEIAGDDYTALQHYLALQRAVLFAKWVEMKQLIETTDDMIQVLRNEKSLPIEQIYQLAEGSKRLRDQRSNWQDLWNFDQLASLHDQNVSANDQEYKDYELALDLTVKWVSPIAGEKGLDMGTGTGNLGGKLMAQGAQMAGVDQSKEMLNVCQSKFPAMDCKLGNFLAIPYFDGQFDFVVSSFAFRHLEVEQQQLAIDEMRRVLKPRGRLCLTDLMLADATDGQPPNRDKPYPKVADLISWLEARGYVTKTFRYNESLHTIYALPIR</sequence>
<feature type="domain" description="HTH merR-type" evidence="5">
    <location>
        <begin position="1"/>
        <end position="69"/>
    </location>
</feature>
<proteinExistence type="predicted"/>
<keyword evidence="1" id="KW-0678">Repressor</keyword>
<dbReference type="EMBL" id="AEDD01000013">
    <property type="protein sequence ID" value="EFM08972.1"/>
    <property type="molecule type" value="Genomic_DNA"/>
</dbReference>
<keyword evidence="4" id="KW-0804">Transcription</keyword>
<dbReference type="AlphaFoldDB" id="E0IFJ6"/>
<dbReference type="InterPro" id="IPR013216">
    <property type="entry name" value="Methyltransf_11"/>
</dbReference>
<dbReference type="GO" id="GO:0003700">
    <property type="term" value="F:DNA-binding transcription factor activity"/>
    <property type="evidence" value="ECO:0007669"/>
    <property type="project" value="InterPro"/>
</dbReference>
<dbReference type="CDD" id="cd02440">
    <property type="entry name" value="AdoMet_MTases"/>
    <property type="match status" value="1"/>
</dbReference>
<dbReference type="PANTHER" id="PTHR30204">
    <property type="entry name" value="REDOX-CYCLING DRUG-SENSING TRANSCRIPTIONAL ACTIVATOR SOXR"/>
    <property type="match status" value="1"/>
</dbReference>
<dbReference type="InterPro" id="IPR029063">
    <property type="entry name" value="SAM-dependent_MTases_sf"/>
</dbReference>
<dbReference type="PANTHER" id="PTHR30204:SF69">
    <property type="entry name" value="MERR-FAMILY TRANSCRIPTIONAL REGULATOR"/>
    <property type="match status" value="1"/>
</dbReference>
<keyword evidence="7" id="KW-1185">Reference proteome</keyword>
<dbReference type="InterPro" id="IPR047057">
    <property type="entry name" value="MerR_fam"/>
</dbReference>
<dbReference type="Gene3D" id="3.40.50.150">
    <property type="entry name" value="Vaccinia Virus protein VP39"/>
    <property type="match status" value="1"/>
</dbReference>
<dbReference type="OrthoDB" id="465705at2"/>
<protein>
    <submittedName>
        <fullName evidence="6">Transcriptional regulator, MerR family</fullName>
    </submittedName>
</protein>
<accession>E0IFJ6</accession>
<dbReference type="SUPFAM" id="SSF53335">
    <property type="entry name" value="S-adenosyl-L-methionine-dependent methyltransferases"/>
    <property type="match status" value="1"/>
</dbReference>
<keyword evidence="3" id="KW-0238">DNA-binding</keyword>
<dbReference type="InterPro" id="IPR009061">
    <property type="entry name" value="DNA-bd_dom_put_sf"/>
</dbReference>